<dbReference type="SUPFAM" id="SSF49503">
    <property type="entry name" value="Cupredoxins"/>
    <property type="match status" value="1"/>
</dbReference>
<accession>A0ABD6DS99</accession>
<organism evidence="1 2">
    <name type="scientific">Haloarchaeobius litoreus</name>
    <dbReference type="NCBI Taxonomy" id="755306"/>
    <lineage>
        <taxon>Archaea</taxon>
        <taxon>Methanobacteriati</taxon>
        <taxon>Methanobacteriota</taxon>
        <taxon>Stenosarchaea group</taxon>
        <taxon>Halobacteria</taxon>
        <taxon>Halobacteriales</taxon>
        <taxon>Halorubellaceae</taxon>
        <taxon>Haloarchaeobius</taxon>
    </lineage>
</organism>
<name>A0ABD6DS99_9EURY</name>
<evidence type="ECO:0000313" key="2">
    <source>
        <dbReference type="Proteomes" id="UP001597034"/>
    </source>
</evidence>
<evidence type="ECO:0008006" key="3">
    <source>
        <dbReference type="Google" id="ProtNLM"/>
    </source>
</evidence>
<protein>
    <recommendedName>
        <fullName evidence="3">EfeO-type cupredoxin-like domain-containing protein</fullName>
    </recommendedName>
</protein>
<comment type="caution">
    <text evidence="1">The sequence shown here is derived from an EMBL/GenBank/DDBJ whole genome shotgun (WGS) entry which is preliminary data.</text>
</comment>
<evidence type="ECO:0000313" key="1">
    <source>
        <dbReference type="EMBL" id="MFD1647716.1"/>
    </source>
</evidence>
<gene>
    <name evidence="1" type="ORF">ACFSBL_18650</name>
</gene>
<sequence length="93" mass="10566">MKRIIDTGGEREDRPSRSAFGIRFGGRFVVVTVRPEHVKMVVAAVVVGARRRHTPVEDVGERTTVRFAARPSFREYYCDYHPTSMRGMVAVVE</sequence>
<dbReference type="EMBL" id="JBHUDO010000004">
    <property type="protein sequence ID" value="MFD1647716.1"/>
    <property type="molecule type" value="Genomic_DNA"/>
</dbReference>
<dbReference type="RefSeq" id="WP_256401804.1">
    <property type="nucleotide sequence ID" value="NZ_JANHJR010000004.1"/>
</dbReference>
<keyword evidence="2" id="KW-1185">Reference proteome</keyword>
<dbReference type="InterPro" id="IPR008972">
    <property type="entry name" value="Cupredoxin"/>
</dbReference>
<dbReference type="Proteomes" id="UP001597034">
    <property type="component" value="Unassembled WGS sequence"/>
</dbReference>
<reference evidence="1 2" key="1">
    <citation type="journal article" date="2019" name="Int. J. Syst. Evol. Microbiol.">
        <title>The Global Catalogue of Microorganisms (GCM) 10K type strain sequencing project: providing services to taxonomists for standard genome sequencing and annotation.</title>
        <authorList>
            <consortium name="The Broad Institute Genomics Platform"/>
            <consortium name="The Broad Institute Genome Sequencing Center for Infectious Disease"/>
            <person name="Wu L."/>
            <person name="Ma J."/>
        </authorList>
    </citation>
    <scope>NUCLEOTIDE SEQUENCE [LARGE SCALE GENOMIC DNA]</scope>
    <source>
        <strain evidence="1 2">CGMCC 1.10390</strain>
    </source>
</reference>
<proteinExistence type="predicted"/>
<dbReference type="AlphaFoldDB" id="A0ABD6DS99"/>